<protein>
    <recommendedName>
        <fullName evidence="3">DUF3052 domain-containing protein</fullName>
    </recommendedName>
</protein>
<reference evidence="1 2" key="1">
    <citation type="submission" date="2023-12" db="EMBL/GenBank/DDBJ databases">
        <title>Novel species of the genus Arcicella isolated from rivers.</title>
        <authorList>
            <person name="Lu H."/>
        </authorList>
    </citation>
    <scope>NUCLEOTIDE SEQUENCE [LARGE SCALE GENOMIC DNA]</scope>
    <source>
        <strain evidence="1 2">LMG 21963</strain>
    </source>
</reference>
<evidence type="ECO:0000313" key="1">
    <source>
        <dbReference type="EMBL" id="MEA5256637.1"/>
    </source>
</evidence>
<dbReference type="RefSeq" id="WP_323246473.1">
    <property type="nucleotide sequence ID" value="NZ_JAYFUL010000002.1"/>
</dbReference>
<dbReference type="EMBL" id="JAYFUL010000002">
    <property type="protein sequence ID" value="MEA5256637.1"/>
    <property type="molecule type" value="Genomic_DNA"/>
</dbReference>
<keyword evidence="2" id="KW-1185">Reference proteome</keyword>
<accession>A0ABU5QHU9</accession>
<evidence type="ECO:0008006" key="3">
    <source>
        <dbReference type="Google" id="ProtNLM"/>
    </source>
</evidence>
<gene>
    <name evidence="1" type="ORF">VB264_02505</name>
</gene>
<organism evidence="1 2">
    <name type="scientific">Arcicella aquatica</name>
    <dbReference type="NCBI Taxonomy" id="217141"/>
    <lineage>
        <taxon>Bacteria</taxon>
        <taxon>Pseudomonadati</taxon>
        <taxon>Bacteroidota</taxon>
        <taxon>Cytophagia</taxon>
        <taxon>Cytophagales</taxon>
        <taxon>Flectobacillaceae</taxon>
        <taxon>Arcicella</taxon>
    </lineage>
</organism>
<proteinExistence type="predicted"/>
<sequence>MSAEKIFKKLRLDSDKALLIVNAPSEYGSLLEGVNYDTEPRAEGIYDFVQVFAIQQAELETLMKSVGKAGKFDCVFWACYPKGTGKIKSDIKRETVWTAFDLIELQAVSQVAIDETWSALRGRPTTMVGK</sequence>
<dbReference type="Proteomes" id="UP001304671">
    <property type="component" value="Unassembled WGS sequence"/>
</dbReference>
<evidence type="ECO:0000313" key="2">
    <source>
        <dbReference type="Proteomes" id="UP001304671"/>
    </source>
</evidence>
<comment type="caution">
    <text evidence="1">The sequence shown here is derived from an EMBL/GenBank/DDBJ whole genome shotgun (WGS) entry which is preliminary data.</text>
</comment>
<name>A0ABU5QHU9_9BACT</name>